<reference evidence="4 5" key="1">
    <citation type="submission" date="2016-12" db="EMBL/GenBank/DDBJ databases">
        <title>Thioflexothrix psekupsii D3 genome sequencing and assembly.</title>
        <authorList>
            <person name="Fomenkov A."/>
            <person name="Vincze T."/>
            <person name="Grabovich M."/>
            <person name="Anton B.P."/>
            <person name="Dubinina G."/>
            <person name="Orlova M."/>
            <person name="Belousova E."/>
            <person name="Roberts R.J."/>
        </authorList>
    </citation>
    <scope>NUCLEOTIDE SEQUENCE [LARGE SCALE GENOMIC DNA]</scope>
    <source>
        <strain evidence="4">D3</strain>
    </source>
</reference>
<dbReference type="EMBL" id="MSLT01000012">
    <property type="protein sequence ID" value="OUD14641.1"/>
    <property type="molecule type" value="Genomic_DNA"/>
</dbReference>
<evidence type="ECO:0000259" key="3">
    <source>
        <dbReference type="Pfam" id="PF00881"/>
    </source>
</evidence>
<dbReference type="PANTHER" id="PTHR43673">
    <property type="entry name" value="NAD(P)H NITROREDUCTASE YDGI-RELATED"/>
    <property type="match status" value="1"/>
</dbReference>
<evidence type="ECO:0000256" key="1">
    <source>
        <dbReference type="ARBA" id="ARBA00007118"/>
    </source>
</evidence>
<dbReference type="Proteomes" id="UP000194798">
    <property type="component" value="Unassembled WGS sequence"/>
</dbReference>
<evidence type="ECO:0000313" key="4">
    <source>
        <dbReference type="EMBL" id="OUD14641.1"/>
    </source>
</evidence>
<name>A0A251X9J4_9GAMM</name>
<dbReference type="SUPFAM" id="SSF55469">
    <property type="entry name" value="FMN-dependent nitroreductase-like"/>
    <property type="match status" value="1"/>
</dbReference>
<dbReference type="OrthoDB" id="9802510at2"/>
<comment type="similarity">
    <text evidence="1">Belongs to the nitroreductase family.</text>
</comment>
<keyword evidence="5" id="KW-1185">Reference proteome</keyword>
<dbReference type="Pfam" id="PF00881">
    <property type="entry name" value="Nitroreductase"/>
    <property type="match status" value="1"/>
</dbReference>
<sequence length="202" mass="22526">MLVKKAETAVAIHDLIAQRWSPRALDPNKFITLDQTTALLEAARWSPSCFGAEPWRYVLCDRQRSASAWRKALDCLAPANQVWAQHAPLFLIATAVNDFSHNQQPNRWAQYDTGAACENICLQAVALGLVAHQMGGFDPQQIKQAFELPDDVTVMSVIAVGYQASATALDEALREREEAPRQRKSLAEIAFDGHWRVPFTPK</sequence>
<dbReference type="RefSeq" id="WP_086488411.1">
    <property type="nucleotide sequence ID" value="NZ_MSLT01000012.1"/>
</dbReference>
<proteinExistence type="inferred from homology"/>
<dbReference type="InterPro" id="IPR029479">
    <property type="entry name" value="Nitroreductase"/>
</dbReference>
<evidence type="ECO:0000313" key="5">
    <source>
        <dbReference type="Proteomes" id="UP000194798"/>
    </source>
</evidence>
<comment type="caution">
    <text evidence="4">The sequence shown here is derived from an EMBL/GenBank/DDBJ whole genome shotgun (WGS) entry which is preliminary data.</text>
</comment>
<gene>
    <name evidence="4" type="ORF">TPSD3_06720</name>
</gene>
<dbReference type="PANTHER" id="PTHR43673:SF10">
    <property type="entry name" value="NADH DEHYDROGENASE_NAD(P)H NITROREDUCTASE XCC3605-RELATED"/>
    <property type="match status" value="1"/>
</dbReference>
<dbReference type="InterPro" id="IPR000415">
    <property type="entry name" value="Nitroreductase-like"/>
</dbReference>
<evidence type="ECO:0000256" key="2">
    <source>
        <dbReference type="ARBA" id="ARBA00023002"/>
    </source>
</evidence>
<accession>A0A251X9J4</accession>
<keyword evidence="2" id="KW-0560">Oxidoreductase</keyword>
<dbReference type="AlphaFoldDB" id="A0A251X9J4"/>
<dbReference type="CDD" id="cd02138">
    <property type="entry name" value="TdsD-like"/>
    <property type="match status" value="1"/>
</dbReference>
<dbReference type="GO" id="GO:0016491">
    <property type="term" value="F:oxidoreductase activity"/>
    <property type="evidence" value="ECO:0007669"/>
    <property type="project" value="UniProtKB-KW"/>
</dbReference>
<feature type="domain" description="Nitroreductase" evidence="3">
    <location>
        <begin position="16"/>
        <end position="162"/>
    </location>
</feature>
<protein>
    <submittedName>
        <fullName evidence="4">Nitroreductase</fullName>
    </submittedName>
</protein>
<organism evidence="4 5">
    <name type="scientific">Thioflexithrix psekupsensis</name>
    <dbReference type="NCBI Taxonomy" id="1570016"/>
    <lineage>
        <taxon>Bacteria</taxon>
        <taxon>Pseudomonadati</taxon>
        <taxon>Pseudomonadota</taxon>
        <taxon>Gammaproteobacteria</taxon>
        <taxon>Thiotrichales</taxon>
        <taxon>Thioflexithrix</taxon>
    </lineage>
</organism>
<dbReference type="Gene3D" id="3.40.109.10">
    <property type="entry name" value="NADH Oxidase"/>
    <property type="match status" value="1"/>
</dbReference>